<name>A0A6A0HF17_HYAAZ</name>
<evidence type="ECO:0000313" key="5">
    <source>
        <dbReference type="EMBL" id="KAA0204039.1"/>
    </source>
</evidence>
<dbReference type="CDD" id="cd18793">
    <property type="entry name" value="SF2_C_SNF"/>
    <property type="match status" value="1"/>
</dbReference>
<dbReference type="GO" id="GO:0008094">
    <property type="term" value="F:ATP-dependent activity, acting on DNA"/>
    <property type="evidence" value="ECO:0007669"/>
    <property type="project" value="TreeGrafter"/>
</dbReference>
<dbReference type="GO" id="GO:0005634">
    <property type="term" value="C:nucleus"/>
    <property type="evidence" value="ECO:0007669"/>
    <property type="project" value="TreeGrafter"/>
</dbReference>
<dbReference type="PANTHER" id="PTHR45626">
    <property type="entry name" value="TRANSCRIPTION TERMINATION FACTOR 2-RELATED"/>
    <property type="match status" value="1"/>
</dbReference>
<evidence type="ECO:0000256" key="2">
    <source>
        <dbReference type="ARBA" id="ARBA00022801"/>
    </source>
</evidence>
<dbReference type="InterPro" id="IPR050628">
    <property type="entry name" value="SNF2_RAD54_helicase_TF"/>
</dbReference>
<comment type="caution">
    <text evidence="5">The sequence shown here is derived from an EMBL/GenBank/DDBJ whole genome shotgun (WGS) entry which is preliminary data.</text>
</comment>
<organism evidence="5">
    <name type="scientific">Hyalella azteca</name>
    <name type="common">Amphipod</name>
    <dbReference type="NCBI Taxonomy" id="294128"/>
    <lineage>
        <taxon>Eukaryota</taxon>
        <taxon>Metazoa</taxon>
        <taxon>Ecdysozoa</taxon>
        <taxon>Arthropoda</taxon>
        <taxon>Crustacea</taxon>
        <taxon>Multicrustacea</taxon>
        <taxon>Malacostraca</taxon>
        <taxon>Eumalacostraca</taxon>
        <taxon>Peracarida</taxon>
        <taxon>Amphipoda</taxon>
        <taxon>Senticaudata</taxon>
        <taxon>Talitrida</taxon>
        <taxon>Talitroidea</taxon>
        <taxon>Hyalellidae</taxon>
        <taxon>Hyalella</taxon>
    </lineage>
</organism>
<dbReference type="SMART" id="SM00490">
    <property type="entry name" value="HELICc"/>
    <property type="match status" value="1"/>
</dbReference>
<dbReference type="PROSITE" id="PS51194">
    <property type="entry name" value="HELICASE_CTER"/>
    <property type="match status" value="1"/>
</dbReference>
<evidence type="ECO:0000256" key="3">
    <source>
        <dbReference type="ARBA" id="ARBA00022840"/>
    </source>
</evidence>
<gene>
    <name evidence="5" type="ORF">HAZT_HAZT012212</name>
</gene>
<dbReference type="SUPFAM" id="SSF52540">
    <property type="entry name" value="P-loop containing nucleoside triphosphate hydrolases"/>
    <property type="match status" value="1"/>
</dbReference>
<dbReference type="PANTHER" id="PTHR45626:SF50">
    <property type="entry name" value="TRANSCRIPTION TERMINATION FACTOR 2"/>
    <property type="match status" value="1"/>
</dbReference>
<dbReference type="OrthoDB" id="423559at2759"/>
<keyword evidence="1" id="KW-0547">Nucleotide-binding</keyword>
<keyword evidence="3" id="KW-0067">ATP-binding</keyword>
<proteinExistence type="predicted"/>
<evidence type="ECO:0000259" key="4">
    <source>
        <dbReference type="PROSITE" id="PS51194"/>
    </source>
</evidence>
<dbReference type="GO" id="GO:0006281">
    <property type="term" value="P:DNA repair"/>
    <property type="evidence" value="ECO:0007669"/>
    <property type="project" value="TreeGrafter"/>
</dbReference>
<dbReference type="InterPro" id="IPR027417">
    <property type="entry name" value="P-loop_NTPase"/>
</dbReference>
<dbReference type="AlphaFoldDB" id="A0A6A0HF17"/>
<feature type="domain" description="Helicase C-terminal" evidence="4">
    <location>
        <begin position="21"/>
        <end position="184"/>
    </location>
</feature>
<dbReference type="Gene3D" id="3.40.50.300">
    <property type="entry name" value="P-loop containing nucleotide triphosphate hydrolases"/>
    <property type="match status" value="1"/>
</dbReference>
<reference evidence="5" key="1">
    <citation type="submission" date="2014-08" db="EMBL/GenBank/DDBJ databases">
        <authorList>
            <person name="Murali S."/>
            <person name="Richards S."/>
            <person name="Bandaranaike D."/>
            <person name="Bellair M."/>
            <person name="Blankenburg K."/>
            <person name="Chao H."/>
            <person name="Dinh H."/>
            <person name="Doddapaneni H."/>
            <person name="Dugan-Rocha S."/>
            <person name="Elkadiri S."/>
            <person name="Gnanaolivu R."/>
            <person name="Hughes D."/>
            <person name="Lee S."/>
            <person name="Li M."/>
            <person name="Ming W."/>
            <person name="Munidasa M."/>
            <person name="Muniz J."/>
            <person name="Nguyen L."/>
            <person name="Osuji N."/>
            <person name="Pu L.-L."/>
            <person name="Puazo M."/>
            <person name="Skinner E."/>
            <person name="Qu C."/>
            <person name="Quiroz J."/>
            <person name="Raj R."/>
            <person name="Weissenberger G."/>
            <person name="Xin Y."/>
            <person name="Zou X."/>
            <person name="Han Y."/>
            <person name="Worley K."/>
            <person name="Muzny D."/>
            <person name="Gibbs R."/>
        </authorList>
    </citation>
    <scope>NUCLEOTIDE SEQUENCE</scope>
    <source>
        <strain evidence="5">HAZT.00-mixed</strain>
        <tissue evidence="5">Whole organism</tissue>
    </source>
</reference>
<dbReference type="Proteomes" id="UP000711488">
    <property type="component" value="Unassembled WGS sequence"/>
</dbReference>
<reference evidence="5" key="2">
    <citation type="journal article" date="2018" name="Environ. Sci. Technol.">
        <title>The Toxicogenome of Hyalella azteca: A Model for Sediment Ecotoxicology and Evolutionary Toxicology.</title>
        <authorList>
            <person name="Poynton H.C."/>
            <person name="Hasenbein S."/>
            <person name="Benoit J.B."/>
            <person name="Sepulveda M.S."/>
            <person name="Poelchau M.F."/>
            <person name="Hughes D.S.T."/>
            <person name="Murali S.C."/>
            <person name="Chen S."/>
            <person name="Glastad K.M."/>
            <person name="Goodisman M.A.D."/>
            <person name="Werren J.H."/>
            <person name="Vineis J.H."/>
            <person name="Bowen J.L."/>
            <person name="Friedrich M."/>
            <person name="Jones J."/>
            <person name="Robertson H.M."/>
            <person name="Feyereisen R."/>
            <person name="Mechler-Hickson A."/>
            <person name="Mathers N."/>
            <person name="Lee C.E."/>
            <person name="Colbourne J.K."/>
            <person name="Biales A."/>
            <person name="Johnston J.S."/>
            <person name="Wellborn G.A."/>
            <person name="Rosendale A.J."/>
            <person name="Cridge A.G."/>
            <person name="Munoz-Torres M.C."/>
            <person name="Bain P.A."/>
            <person name="Manny A.R."/>
            <person name="Major K.M."/>
            <person name="Lambert F.N."/>
            <person name="Vulpe C.D."/>
            <person name="Tuck P."/>
            <person name="Blalock B.J."/>
            <person name="Lin Y.Y."/>
            <person name="Smith M.E."/>
            <person name="Ochoa-Acuna H."/>
            <person name="Chen M.M."/>
            <person name="Childers C.P."/>
            <person name="Qu J."/>
            <person name="Dugan S."/>
            <person name="Lee S.L."/>
            <person name="Chao H."/>
            <person name="Dinh H."/>
            <person name="Han Y."/>
            <person name="Doddapaneni H."/>
            <person name="Worley K.C."/>
            <person name="Muzny D.M."/>
            <person name="Gibbs R.A."/>
            <person name="Richards S."/>
        </authorList>
    </citation>
    <scope>NUCLEOTIDE SEQUENCE</scope>
    <source>
        <strain evidence="5">HAZT.00-mixed</strain>
        <tissue evidence="5">Whole organism</tissue>
    </source>
</reference>
<dbReference type="EMBL" id="JQDR03000104">
    <property type="protein sequence ID" value="KAA0204039.1"/>
    <property type="molecule type" value="Genomic_DNA"/>
</dbReference>
<dbReference type="GO" id="GO:0016787">
    <property type="term" value="F:hydrolase activity"/>
    <property type="evidence" value="ECO:0007669"/>
    <property type="project" value="UniProtKB-KW"/>
</dbReference>
<reference evidence="5" key="3">
    <citation type="submission" date="2019-06" db="EMBL/GenBank/DDBJ databases">
        <authorList>
            <person name="Poynton C."/>
            <person name="Hasenbein S."/>
            <person name="Benoit J.B."/>
            <person name="Sepulveda M.S."/>
            <person name="Poelchau M.F."/>
            <person name="Murali S.C."/>
            <person name="Chen S."/>
            <person name="Glastad K.M."/>
            <person name="Werren J.H."/>
            <person name="Vineis J.H."/>
            <person name="Bowen J.L."/>
            <person name="Friedrich M."/>
            <person name="Jones J."/>
            <person name="Robertson H.M."/>
            <person name="Feyereisen R."/>
            <person name="Mechler-Hickson A."/>
            <person name="Mathers N."/>
            <person name="Lee C.E."/>
            <person name="Colbourne J.K."/>
            <person name="Biales A."/>
            <person name="Johnston J.S."/>
            <person name="Wellborn G.A."/>
            <person name="Rosendale A.J."/>
            <person name="Cridge A.G."/>
            <person name="Munoz-Torres M.C."/>
            <person name="Bain P.A."/>
            <person name="Manny A.R."/>
            <person name="Major K.M."/>
            <person name="Lambert F.N."/>
            <person name="Vulpe C.D."/>
            <person name="Tuck P."/>
            <person name="Blalock B.J."/>
            <person name="Lin Y.-Y."/>
            <person name="Smith M.E."/>
            <person name="Ochoa-Acuna H."/>
            <person name="Chen M.-J.M."/>
            <person name="Childers C.P."/>
            <person name="Qu J."/>
            <person name="Dugan S."/>
            <person name="Lee S.L."/>
            <person name="Chao H."/>
            <person name="Dinh H."/>
            <person name="Han Y."/>
            <person name="Doddapaneni H."/>
            <person name="Worley K.C."/>
            <person name="Muzny D.M."/>
            <person name="Gibbs R.A."/>
            <person name="Richards S."/>
        </authorList>
    </citation>
    <scope>NUCLEOTIDE SEQUENCE</scope>
    <source>
        <strain evidence="5">HAZT.00-mixed</strain>
        <tissue evidence="5">Whole organism</tissue>
    </source>
</reference>
<dbReference type="Pfam" id="PF00271">
    <property type="entry name" value="Helicase_C"/>
    <property type="match status" value="1"/>
</dbReference>
<evidence type="ECO:0000256" key="1">
    <source>
        <dbReference type="ARBA" id="ARBA00022741"/>
    </source>
</evidence>
<dbReference type="GO" id="GO:0005524">
    <property type="term" value="F:ATP binding"/>
    <property type="evidence" value="ECO:0007669"/>
    <property type="project" value="UniProtKB-KW"/>
</dbReference>
<dbReference type="InterPro" id="IPR049730">
    <property type="entry name" value="SNF2/RAD54-like_C"/>
</dbReference>
<protein>
    <recommendedName>
        <fullName evidence="4">Helicase C-terminal domain-containing protein</fullName>
    </recommendedName>
</protein>
<keyword evidence="2" id="KW-0378">Hydrolase</keyword>
<sequence length="204" mass="22597">MPFSLDNPVFDPAHESSKIERVFKELVEIKKKGRTDKLGNPDPNGNREKAVIVSQWTSMLKILREHLLLNGVKNHIIDGTVPVKDRTAIVADFNDNPKGPKVLLLSLGAGGVGLNLVGANHLFLLDMHWNPQLEAQACDRIYRVGQTRPVFIHKFVVDNTVEVKILELQKKKLQLAAEVLGGAKRSAGDNALSINDLAKIFDLQ</sequence>
<accession>A0A6A0HF17</accession>
<dbReference type="InterPro" id="IPR001650">
    <property type="entry name" value="Helicase_C-like"/>
</dbReference>